<protein>
    <recommendedName>
        <fullName evidence="7">4-hydroxy-3-methylbut-2-enyl diphosphate reductase</fullName>
    </recommendedName>
</protein>
<organism evidence="6">
    <name type="scientific">marine sediment metagenome</name>
    <dbReference type="NCBI Taxonomy" id="412755"/>
    <lineage>
        <taxon>unclassified sequences</taxon>
        <taxon>metagenomes</taxon>
        <taxon>ecological metagenomes</taxon>
    </lineage>
</organism>
<comment type="cofactor">
    <cofactor evidence="1">
        <name>[4Fe-4S] cluster</name>
        <dbReference type="ChEBI" id="CHEBI:49883"/>
    </cofactor>
</comment>
<reference evidence="6" key="1">
    <citation type="journal article" date="2015" name="Nature">
        <title>Complex archaea that bridge the gap between prokaryotes and eukaryotes.</title>
        <authorList>
            <person name="Spang A."/>
            <person name="Saw J.H."/>
            <person name="Jorgensen S.L."/>
            <person name="Zaremba-Niedzwiedzka K."/>
            <person name="Martijn J."/>
            <person name="Lind A.E."/>
            <person name="van Eijk R."/>
            <person name="Schleper C."/>
            <person name="Guy L."/>
            <person name="Ettema T.J."/>
        </authorList>
    </citation>
    <scope>NUCLEOTIDE SEQUENCE</scope>
</reference>
<dbReference type="GO" id="GO:0051539">
    <property type="term" value="F:4 iron, 4 sulfur cluster binding"/>
    <property type="evidence" value="ECO:0007669"/>
    <property type="project" value="UniProtKB-KW"/>
</dbReference>
<dbReference type="EMBL" id="LAZR01013339">
    <property type="protein sequence ID" value="KKM22399.1"/>
    <property type="molecule type" value="Genomic_DNA"/>
</dbReference>
<keyword evidence="5" id="KW-0411">Iron-sulfur</keyword>
<name>A0A0F9IR38_9ZZZZ</name>
<evidence type="ECO:0008006" key="7">
    <source>
        <dbReference type="Google" id="ProtNLM"/>
    </source>
</evidence>
<comment type="caution">
    <text evidence="6">The sequence shown here is derived from an EMBL/GenBank/DDBJ whole genome shotgun (WGS) entry which is preliminary data.</text>
</comment>
<evidence type="ECO:0000313" key="6">
    <source>
        <dbReference type="EMBL" id="KKM22399.1"/>
    </source>
</evidence>
<evidence type="ECO:0000256" key="2">
    <source>
        <dbReference type="ARBA" id="ARBA00022485"/>
    </source>
</evidence>
<sequence>MKVRTAGELGYCFGVSKAIEKAIKYADEHGGRLYTLGTLAHNENVVEYLRSHGIEPVPFEKPHPSMPGKWAKVSHGNIAITAHGAPPEIYERLNEFKMNILDCTCPIVRRAQKVASQQLDGFDIVIFGDPDHQEVIGLNGWAHGAKFVGNLNDLFLSNQALKTFKLSRRVGIISQTTKIPAMFADFVTTLINRNMGRFNEVRVFNTICPIVSARVNETRKLAEEVDMMIVVGSQESANTRNLEMVCRQAITRAQGMVEPWAVTLVQDVDQVGETLSDWWIENEMAFPRVGVTGGTSTPIEVVNEVVNKLKELLFERESGN</sequence>
<dbReference type="PANTHER" id="PTHR30426">
    <property type="entry name" value="4-HYDROXY-3-METHYLBUT-2-ENYL DIPHOSPHATE REDUCTASE"/>
    <property type="match status" value="1"/>
</dbReference>
<proteinExistence type="predicted"/>
<dbReference type="CDD" id="cd13944">
    <property type="entry name" value="lytB_ispH"/>
    <property type="match status" value="1"/>
</dbReference>
<dbReference type="Pfam" id="PF02401">
    <property type="entry name" value="LYTB"/>
    <property type="match status" value="1"/>
</dbReference>
<dbReference type="InterPro" id="IPR003451">
    <property type="entry name" value="LytB/IspH"/>
</dbReference>
<dbReference type="AlphaFoldDB" id="A0A0F9IR38"/>
<dbReference type="NCBIfam" id="TIGR00216">
    <property type="entry name" value="ispH_lytB"/>
    <property type="match status" value="1"/>
</dbReference>
<dbReference type="PANTHER" id="PTHR30426:SF0">
    <property type="entry name" value="4-HYDROXY-3-METHYLBUT-2-ENYL DIPHOSPHATE REDUCTASE"/>
    <property type="match status" value="1"/>
</dbReference>
<gene>
    <name evidence="6" type="ORF">LCGC14_1625710</name>
</gene>
<evidence type="ECO:0000256" key="1">
    <source>
        <dbReference type="ARBA" id="ARBA00001966"/>
    </source>
</evidence>
<dbReference type="GO" id="GO:0046872">
    <property type="term" value="F:metal ion binding"/>
    <property type="evidence" value="ECO:0007669"/>
    <property type="project" value="UniProtKB-KW"/>
</dbReference>
<evidence type="ECO:0000256" key="5">
    <source>
        <dbReference type="ARBA" id="ARBA00023014"/>
    </source>
</evidence>
<dbReference type="GO" id="GO:0050992">
    <property type="term" value="P:dimethylallyl diphosphate biosynthetic process"/>
    <property type="evidence" value="ECO:0007669"/>
    <property type="project" value="InterPro"/>
</dbReference>
<dbReference type="GO" id="GO:0051745">
    <property type="term" value="F:4-hydroxy-3-methylbut-2-enyl diphosphate reductase activity"/>
    <property type="evidence" value="ECO:0007669"/>
    <property type="project" value="InterPro"/>
</dbReference>
<dbReference type="Gene3D" id="3.40.50.11270">
    <property type="match status" value="1"/>
</dbReference>
<evidence type="ECO:0000256" key="4">
    <source>
        <dbReference type="ARBA" id="ARBA00023004"/>
    </source>
</evidence>
<dbReference type="Gene3D" id="3.40.1010.20">
    <property type="entry name" value="4-hydroxy-3-methylbut-2-enyl diphosphate reductase, catalytic domain"/>
    <property type="match status" value="2"/>
</dbReference>
<keyword evidence="4" id="KW-0408">Iron</keyword>
<keyword evidence="2" id="KW-0004">4Fe-4S</keyword>
<keyword evidence="3" id="KW-0479">Metal-binding</keyword>
<dbReference type="GO" id="GO:0019288">
    <property type="term" value="P:isopentenyl diphosphate biosynthetic process, methylerythritol 4-phosphate pathway"/>
    <property type="evidence" value="ECO:0007669"/>
    <property type="project" value="InterPro"/>
</dbReference>
<evidence type="ECO:0000256" key="3">
    <source>
        <dbReference type="ARBA" id="ARBA00022723"/>
    </source>
</evidence>
<accession>A0A0F9IR38</accession>